<dbReference type="InterPro" id="IPR027417">
    <property type="entry name" value="P-loop_NTPase"/>
</dbReference>
<protein>
    <recommendedName>
        <fullName evidence="3">RecF/RecN/SMC N-terminal domain-containing protein</fullName>
    </recommendedName>
</protein>
<dbReference type="PANTHER" id="PTHR41259">
    <property type="entry name" value="DOUBLE-STRAND BREAK REPAIR RAD50 ATPASE, PUTATIVE-RELATED"/>
    <property type="match status" value="1"/>
</dbReference>
<organism evidence="2">
    <name type="scientific">marine sediment metagenome</name>
    <dbReference type="NCBI Taxonomy" id="412755"/>
    <lineage>
        <taxon>unclassified sequences</taxon>
        <taxon>metagenomes</taxon>
        <taxon>ecological metagenomes</taxon>
    </lineage>
</organism>
<feature type="coiled-coil region" evidence="1">
    <location>
        <begin position="102"/>
        <end position="170"/>
    </location>
</feature>
<accession>X1B287</accession>
<dbReference type="SUPFAM" id="SSF52540">
    <property type="entry name" value="P-loop containing nucleoside triphosphate hydrolases"/>
    <property type="match status" value="1"/>
</dbReference>
<evidence type="ECO:0008006" key="3">
    <source>
        <dbReference type="Google" id="ProtNLM"/>
    </source>
</evidence>
<name>X1B287_9ZZZZ</name>
<gene>
    <name evidence="2" type="ORF">S01H4_22758</name>
</gene>
<feature type="non-terminal residue" evidence="2">
    <location>
        <position position="1"/>
    </location>
</feature>
<dbReference type="PANTHER" id="PTHR41259:SF1">
    <property type="entry name" value="DOUBLE-STRAND BREAK REPAIR RAD50 ATPASE, PUTATIVE-RELATED"/>
    <property type="match status" value="1"/>
</dbReference>
<comment type="caution">
    <text evidence="2">The sequence shown here is derived from an EMBL/GenBank/DDBJ whole genome shotgun (WGS) entry which is preliminary data.</text>
</comment>
<feature type="non-terminal residue" evidence="2">
    <location>
        <position position="330"/>
    </location>
</feature>
<sequence length="330" mass="39048">IQKFEEEYNKKSEEIQNLLQVKGNLLVEINQLKETWIPLTDREIEKNESLINDLKEQSGIQSLQEYTNKLNLKQKYIASVRSLKIVLESHFGFVGKTEELYIINWEKEIKNLEEYKDKVKEILYDEKIVSDLQTRKDLVKTNLNEMESNLTKLQKEFEEIEREGNNILRTDSDFICCTTINDLYKIKERLIRFLEKNNNTRENVLNIISIFEELESEEREKISELISKESSVSEYFNEITNGLYEEVIFEVESGRIKVRRKDNVKLEIENLSGGTFDQLYFSIRLALGQKLLTDNIGFFILDDPFIKADSERLQNQIEMLKKISKFGWQI</sequence>
<proteinExistence type="predicted"/>
<feature type="coiled-coil region" evidence="1">
    <location>
        <begin position="1"/>
        <end position="35"/>
    </location>
</feature>
<dbReference type="Gene3D" id="3.40.50.300">
    <property type="entry name" value="P-loop containing nucleotide triphosphate hydrolases"/>
    <property type="match status" value="1"/>
</dbReference>
<dbReference type="AlphaFoldDB" id="X1B287"/>
<keyword evidence="1" id="KW-0175">Coiled coil</keyword>
<dbReference type="EMBL" id="BART01010478">
    <property type="protein sequence ID" value="GAG89050.1"/>
    <property type="molecule type" value="Genomic_DNA"/>
</dbReference>
<evidence type="ECO:0000313" key="2">
    <source>
        <dbReference type="EMBL" id="GAG89050.1"/>
    </source>
</evidence>
<reference evidence="2" key="1">
    <citation type="journal article" date="2014" name="Front. Microbiol.">
        <title>High frequency of phylogenetically diverse reductive dehalogenase-homologous genes in deep subseafloor sedimentary metagenomes.</title>
        <authorList>
            <person name="Kawai M."/>
            <person name="Futagami T."/>
            <person name="Toyoda A."/>
            <person name="Takaki Y."/>
            <person name="Nishi S."/>
            <person name="Hori S."/>
            <person name="Arai W."/>
            <person name="Tsubouchi T."/>
            <person name="Morono Y."/>
            <person name="Uchiyama I."/>
            <person name="Ito T."/>
            <person name="Fujiyama A."/>
            <person name="Inagaki F."/>
            <person name="Takami H."/>
        </authorList>
    </citation>
    <scope>NUCLEOTIDE SEQUENCE</scope>
    <source>
        <strain evidence="2">Expedition CK06-06</strain>
    </source>
</reference>
<evidence type="ECO:0000256" key="1">
    <source>
        <dbReference type="SAM" id="Coils"/>
    </source>
</evidence>